<dbReference type="Proteomes" id="UP000198749">
    <property type="component" value="Unassembled WGS sequence"/>
</dbReference>
<dbReference type="EMBL" id="FOGB01000001">
    <property type="protein sequence ID" value="SEQ12174.1"/>
    <property type="molecule type" value="Genomic_DNA"/>
</dbReference>
<sequence length="424" mass="46645">MTLISLVGCAVEKTQPFPSQIALQNLAGVVVERAGALWFQPCNERLWWPVQDNTAQQELTAFYRKFTLLRSEALYVELIGGTDPQQDNMLRVKTVETVGGTAQTCNFRLEGLQYRAASSDPVWVADIMADQVIVKSVTPAGSYRFRTANETGKDSPADRDTLTRSRGTAEDSESTAVQPDSAVVAVYRETQPTKRPLEIKILQRRCNDAATGTVLPFTAEMRFFGRLYRGCARKGHPVSSEIYGFYWYQPPGRAQVMFKLSADQRVQLVTRDAGGKTVAERGRWQYLQSGKLIFSMRDAAQQEYLMLFSREADGQLVLQTGSEHLVSYGATFKLWRPSGLSGGQLLSNLPATAKGIEPGASTDYMVPETASGEQHQASSSLMQSPETQSTVKPSLLTSPQVQAADIDDELLHEIIVNDAAAGAE</sequence>
<protein>
    <submittedName>
        <fullName evidence="2">Uncharacterized protein</fullName>
    </submittedName>
</protein>
<gene>
    <name evidence="2" type="ORF">SAMN03080615_00522</name>
</gene>
<feature type="compositionally biased region" description="Basic and acidic residues" evidence="1">
    <location>
        <begin position="151"/>
        <end position="169"/>
    </location>
</feature>
<proteinExistence type="predicted"/>
<accession>A0A1H9DFC7</accession>
<evidence type="ECO:0000313" key="2">
    <source>
        <dbReference type="EMBL" id="SEQ12174.1"/>
    </source>
</evidence>
<evidence type="ECO:0000256" key="1">
    <source>
        <dbReference type="SAM" id="MobiDB-lite"/>
    </source>
</evidence>
<feature type="region of interest" description="Disordered" evidence="1">
    <location>
        <begin position="358"/>
        <end position="396"/>
    </location>
</feature>
<evidence type="ECO:0000313" key="3">
    <source>
        <dbReference type="Proteomes" id="UP000198749"/>
    </source>
</evidence>
<feature type="compositionally biased region" description="Polar residues" evidence="1">
    <location>
        <begin position="371"/>
        <end position="396"/>
    </location>
</feature>
<organism evidence="2 3">
    <name type="scientific">Amphritea atlantica</name>
    <dbReference type="NCBI Taxonomy" id="355243"/>
    <lineage>
        <taxon>Bacteria</taxon>
        <taxon>Pseudomonadati</taxon>
        <taxon>Pseudomonadota</taxon>
        <taxon>Gammaproteobacteria</taxon>
        <taxon>Oceanospirillales</taxon>
        <taxon>Oceanospirillaceae</taxon>
        <taxon>Amphritea</taxon>
    </lineage>
</organism>
<reference evidence="3" key="1">
    <citation type="submission" date="2016-10" db="EMBL/GenBank/DDBJ databases">
        <authorList>
            <person name="Varghese N."/>
            <person name="Submissions S."/>
        </authorList>
    </citation>
    <scope>NUCLEOTIDE SEQUENCE [LARGE SCALE GENOMIC DNA]</scope>
    <source>
        <strain evidence="3">DSM 18887</strain>
    </source>
</reference>
<dbReference type="AlphaFoldDB" id="A0A1H9DFC7"/>
<feature type="region of interest" description="Disordered" evidence="1">
    <location>
        <begin position="147"/>
        <end position="177"/>
    </location>
</feature>
<keyword evidence="3" id="KW-1185">Reference proteome</keyword>
<name>A0A1H9DFC7_9GAMM</name>